<dbReference type="RefSeq" id="WP_084351608.1">
    <property type="nucleotide sequence ID" value="NZ_FWYD01000003.1"/>
</dbReference>
<protein>
    <submittedName>
        <fullName evidence="1">Uncharacterized protein</fullName>
    </submittedName>
</protein>
<dbReference type="AlphaFoldDB" id="A0A1W2ARZ3"/>
<evidence type="ECO:0000313" key="1">
    <source>
        <dbReference type="EMBL" id="SMC62968.1"/>
    </source>
</evidence>
<sequence>MVNYVALAAVSFALFIFLVLLLLGAETKKRTSHESSLLQWRREIADRFGWGSQEKIQQHPYALEIQVWVLRAATLAAFCFTCWHTANAEFQG</sequence>
<dbReference type="Proteomes" id="UP000192330">
    <property type="component" value="Unassembled WGS sequence"/>
</dbReference>
<accession>A0A1W2ARZ3</accession>
<dbReference type="OrthoDB" id="7861901at2"/>
<proteinExistence type="predicted"/>
<organism evidence="1 2">
    <name type="scientific">Primorskyibacter flagellatus</name>
    <dbReference type="NCBI Taxonomy" id="1387277"/>
    <lineage>
        <taxon>Bacteria</taxon>
        <taxon>Pseudomonadati</taxon>
        <taxon>Pseudomonadota</taxon>
        <taxon>Alphaproteobacteria</taxon>
        <taxon>Rhodobacterales</taxon>
        <taxon>Roseobacteraceae</taxon>
        <taxon>Primorskyibacter</taxon>
    </lineage>
</organism>
<dbReference type="STRING" id="1387277.SAMN06295998_103214"/>
<evidence type="ECO:0000313" key="2">
    <source>
        <dbReference type="Proteomes" id="UP000192330"/>
    </source>
</evidence>
<name>A0A1W2ARZ3_9RHOB</name>
<gene>
    <name evidence="1" type="ORF">SAMN06295998_103214</name>
</gene>
<dbReference type="EMBL" id="FWYD01000003">
    <property type="protein sequence ID" value="SMC62968.1"/>
    <property type="molecule type" value="Genomic_DNA"/>
</dbReference>
<reference evidence="1 2" key="1">
    <citation type="submission" date="2017-04" db="EMBL/GenBank/DDBJ databases">
        <authorList>
            <person name="Afonso C.L."/>
            <person name="Miller P.J."/>
            <person name="Scott M.A."/>
            <person name="Spackman E."/>
            <person name="Goraichik I."/>
            <person name="Dimitrov K.M."/>
            <person name="Suarez D.L."/>
            <person name="Swayne D.E."/>
        </authorList>
    </citation>
    <scope>NUCLEOTIDE SEQUENCE [LARGE SCALE GENOMIC DNA]</scope>
    <source>
        <strain evidence="1 2">CGMCC 1.12644</strain>
    </source>
</reference>
<keyword evidence="2" id="KW-1185">Reference proteome</keyword>